<evidence type="ECO:0000256" key="1">
    <source>
        <dbReference type="SAM" id="MobiDB-lite"/>
    </source>
</evidence>
<protein>
    <recommendedName>
        <fullName evidence="4">Transposase</fullName>
    </recommendedName>
</protein>
<feature type="non-terminal residue" evidence="2">
    <location>
        <position position="110"/>
    </location>
</feature>
<organism evidence="2 3">
    <name type="scientific">Staurois parvus</name>
    <dbReference type="NCBI Taxonomy" id="386267"/>
    <lineage>
        <taxon>Eukaryota</taxon>
        <taxon>Metazoa</taxon>
        <taxon>Chordata</taxon>
        <taxon>Craniata</taxon>
        <taxon>Vertebrata</taxon>
        <taxon>Euteleostomi</taxon>
        <taxon>Amphibia</taxon>
        <taxon>Batrachia</taxon>
        <taxon>Anura</taxon>
        <taxon>Neobatrachia</taxon>
        <taxon>Ranoidea</taxon>
        <taxon>Ranidae</taxon>
        <taxon>Staurois</taxon>
    </lineage>
</organism>
<feature type="region of interest" description="Disordered" evidence="1">
    <location>
        <begin position="66"/>
        <end position="110"/>
    </location>
</feature>
<accession>A0ABN9C589</accession>
<gene>
    <name evidence="2" type="ORF">SPARVUS_LOCUS4345698</name>
</gene>
<evidence type="ECO:0008006" key="4">
    <source>
        <dbReference type="Google" id="ProtNLM"/>
    </source>
</evidence>
<feature type="non-terminal residue" evidence="2">
    <location>
        <position position="1"/>
    </location>
</feature>
<dbReference type="EMBL" id="CATNWA010007969">
    <property type="protein sequence ID" value="CAI9555179.1"/>
    <property type="molecule type" value="Genomic_DNA"/>
</dbReference>
<evidence type="ECO:0000313" key="3">
    <source>
        <dbReference type="Proteomes" id="UP001162483"/>
    </source>
</evidence>
<proteinExistence type="predicted"/>
<feature type="compositionally biased region" description="Low complexity" evidence="1">
    <location>
        <begin position="68"/>
        <end position="79"/>
    </location>
</feature>
<comment type="caution">
    <text evidence="2">The sequence shown here is derived from an EMBL/GenBank/DDBJ whole genome shotgun (WGS) entry which is preliminary data.</text>
</comment>
<evidence type="ECO:0000313" key="2">
    <source>
        <dbReference type="EMBL" id="CAI9555179.1"/>
    </source>
</evidence>
<name>A0ABN9C589_9NEOB</name>
<sequence length="110" mass="11895">GFESSGKTAGARVIWQDRGPRVIWQDCAPRVIWQDSGPRVIGLRVIWQDSGLRVIWQDSGAPSHQARQRALSQLAQQRAPGHQVSDRLARQRGTRSSGSTAGIGSPGIGS</sequence>
<keyword evidence="3" id="KW-1185">Reference proteome</keyword>
<dbReference type="Proteomes" id="UP001162483">
    <property type="component" value="Unassembled WGS sequence"/>
</dbReference>
<reference evidence="2" key="1">
    <citation type="submission" date="2023-05" db="EMBL/GenBank/DDBJ databases">
        <authorList>
            <person name="Stuckert A."/>
        </authorList>
    </citation>
    <scope>NUCLEOTIDE SEQUENCE</scope>
</reference>